<evidence type="ECO:0000256" key="1">
    <source>
        <dbReference type="ARBA" id="ARBA00004275"/>
    </source>
</evidence>
<evidence type="ECO:0000256" key="8">
    <source>
        <dbReference type="ARBA" id="ARBA00071396"/>
    </source>
</evidence>
<dbReference type="Pfam" id="PF13365">
    <property type="entry name" value="Trypsin_2"/>
    <property type="match status" value="1"/>
</dbReference>
<dbReference type="PANTHER" id="PTHR21004:SF0">
    <property type="entry name" value="PEROXISOMAL LEADER PEPTIDE-PROCESSING PROTEASE"/>
    <property type="match status" value="1"/>
</dbReference>
<evidence type="ECO:0000256" key="9">
    <source>
        <dbReference type="ARBA" id="ARBA00076641"/>
    </source>
</evidence>
<dbReference type="AlphaFoldDB" id="A0A2G9QB55"/>
<dbReference type="FunFam" id="2.40.10.10:FF:000080">
    <property type="entry name" value="peroxisomal leader peptide-processing protease"/>
    <property type="match status" value="1"/>
</dbReference>
<keyword evidence="11" id="KW-1185">Reference proteome</keyword>
<dbReference type="GO" id="GO:0005782">
    <property type="term" value="C:peroxisomal matrix"/>
    <property type="evidence" value="ECO:0007669"/>
    <property type="project" value="UniProtKB-ARBA"/>
</dbReference>
<dbReference type="Gene3D" id="2.40.10.10">
    <property type="entry name" value="Trypsin-like serine proteases"/>
    <property type="match status" value="1"/>
</dbReference>
<protein>
    <recommendedName>
        <fullName evidence="8">Peroxisomal leader peptide-processing protease</fullName>
    </recommendedName>
    <alternativeName>
        <fullName evidence="9">Trypsin domain-containing protein 1</fullName>
    </alternativeName>
</protein>
<evidence type="ECO:0000256" key="7">
    <source>
        <dbReference type="ARBA" id="ARBA00060175"/>
    </source>
</evidence>
<keyword evidence="3" id="KW-0645">Protease</keyword>
<evidence type="ECO:0000256" key="2">
    <source>
        <dbReference type="ARBA" id="ARBA00008764"/>
    </source>
</evidence>
<sequence>EDVCIVGFGALGERCGPSVTSGVLSSVISVGDGPVMLQTSCAVHGGSSGGPLFAVQSGELLGIVASNTRDNNTGATYPHLNFSVPVTILQAALDRYVQFGDLRSFGELNKAGLAVRDVWRLQRSPENVLKSKL</sequence>
<dbReference type="SUPFAM" id="SSF50494">
    <property type="entry name" value="Trypsin-like serine proteases"/>
    <property type="match status" value="1"/>
</dbReference>
<dbReference type="GO" id="GO:0031998">
    <property type="term" value="P:regulation of fatty acid beta-oxidation"/>
    <property type="evidence" value="ECO:0007669"/>
    <property type="project" value="TreeGrafter"/>
</dbReference>
<dbReference type="InterPro" id="IPR009003">
    <property type="entry name" value="Peptidase_S1_PA"/>
</dbReference>
<dbReference type="PANTHER" id="PTHR21004">
    <property type="entry name" value="SERINE PROTEASE-RELATED"/>
    <property type="match status" value="1"/>
</dbReference>
<dbReference type="Proteomes" id="UP000228934">
    <property type="component" value="Unassembled WGS sequence"/>
</dbReference>
<dbReference type="GO" id="GO:0004252">
    <property type="term" value="F:serine-type endopeptidase activity"/>
    <property type="evidence" value="ECO:0007669"/>
    <property type="project" value="InterPro"/>
</dbReference>
<evidence type="ECO:0000313" key="11">
    <source>
        <dbReference type="Proteomes" id="UP000228934"/>
    </source>
</evidence>
<comment type="function">
    <text evidence="7">Peroxisomal protease that mediates both the removal of the leader peptide from proteins containing a PTS2 target sequence and processes several PTS1-containing proteins. Catalyzes the processing of PTS1-proteins involved in the peroxisomal beta-oxidation of fatty acids.</text>
</comment>
<organism evidence="10 11">
    <name type="scientific">Aquarana catesbeiana</name>
    <name type="common">American bullfrog</name>
    <name type="synonym">Rana catesbeiana</name>
    <dbReference type="NCBI Taxonomy" id="8400"/>
    <lineage>
        <taxon>Eukaryota</taxon>
        <taxon>Metazoa</taxon>
        <taxon>Chordata</taxon>
        <taxon>Craniata</taxon>
        <taxon>Vertebrata</taxon>
        <taxon>Euteleostomi</taxon>
        <taxon>Amphibia</taxon>
        <taxon>Batrachia</taxon>
        <taxon>Anura</taxon>
        <taxon>Neobatrachia</taxon>
        <taxon>Ranoidea</taxon>
        <taxon>Ranidae</taxon>
        <taxon>Aquarana</taxon>
    </lineage>
</organism>
<comment type="subcellular location">
    <subcellularLocation>
        <location evidence="1">Peroxisome</location>
    </subcellularLocation>
</comment>
<evidence type="ECO:0000256" key="4">
    <source>
        <dbReference type="ARBA" id="ARBA00022801"/>
    </source>
</evidence>
<keyword evidence="6" id="KW-0576">Peroxisome</keyword>
<evidence type="ECO:0000256" key="5">
    <source>
        <dbReference type="ARBA" id="ARBA00022825"/>
    </source>
</evidence>
<reference evidence="11" key="1">
    <citation type="journal article" date="2017" name="Nat. Commun.">
        <title>The North American bullfrog draft genome provides insight into hormonal regulation of long noncoding RNA.</title>
        <authorList>
            <person name="Hammond S.A."/>
            <person name="Warren R.L."/>
            <person name="Vandervalk B.P."/>
            <person name="Kucuk E."/>
            <person name="Khan H."/>
            <person name="Gibb E.A."/>
            <person name="Pandoh P."/>
            <person name="Kirk H."/>
            <person name="Zhao Y."/>
            <person name="Jones M."/>
            <person name="Mungall A.J."/>
            <person name="Coope R."/>
            <person name="Pleasance S."/>
            <person name="Moore R.A."/>
            <person name="Holt R.A."/>
            <person name="Round J.M."/>
            <person name="Ohora S."/>
            <person name="Walle B.V."/>
            <person name="Veldhoen N."/>
            <person name="Helbing C.C."/>
            <person name="Birol I."/>
        </authorList>
    </citation>
    <scope>NUCLEOTIDE SEQUENCE [LARGE SCALE GENOMIC DNA]</scope>
</reference>
<comment type="similarity">
    <text evidence="2">Belongs to the peptidase S1B family.</text>
</comment>
<evidence type="ECO:0000313" key="10">
    <source>
        <dbReference type="EMBL" id="PIO12745.1"/>
    </source>
</evidence>
<evidence type="ECO:0000256" key="6">
    <source>
        <dbReference type="ARBA" id="ARBA00023140"/>
    </source>
</evidence>
<accession>A0A2G9QB55</accession>
<feature type="non-terminal residue" evidence="10">
    <location>
        <position position="1"/>
    </location>
</feature>
<keyword evidence="4" id="KW-0378">Hydrolase</keyword>
<dbReference type="EMBL" id="KZ041828">
    <property type="protein sequence ID" value="PIO12745.1"/>
    <property type="molecule type" value="Genomic_DNA"/>
</dbReference>
<dbReference type="InterPro" id="IPR039245">
    <property type="entry name" value="TYSND1/DEG15"/>
</dbReference>
<name>A0A2G9QB55_AQUCT</name>
<keyword evidence="5" id="KW-0720">Serine protease</keyword>
<dbReference type="OrthoDB" id="17845at2759"/>
<evidence type="ECO:0000256" key="3">
    <source>
        <dbReference type="ARBA" id="ARBA00022670"/>
    </source>
</evidence>
<dbReference type="InterPro" id="IPR043504">
    <property type="entry name" value="Peptidase_S1_PA_chymotrypsin"/>
</dbReference>
<proteinExistence type="inferred from homology"/>
<gene>
    <name evidence="10" type="ORF">AB205_0138730</name>
</gene>
<dbReference type="GO" id="GO:0016485">
    <property type="term" value="P:protein processing"/>
    <property type="evidence" value="ECO:0007669"/>
    <property type="project" value="InterPro"/>
</dbReference>